<evidence type="ECO:0000259" key="6">
    <source>
        <dbReference type="PROSITE" id="PS51898"/>
    </source>
</evidence>
<evidence type="ECO:0008006" key="10">
    <source>
        <dbReference type="Google" id="ProtNLM"/>
    </source>
</evidence>
<keyword evidence="3 5" id="KW-0238">DNA-binding</keyword>
<dbReference type="SUPFAM" id="SSF56349">
    <property type="entry name" value="DNA breaking-rejoining enzymes"/>
    <property type="match status" value="1"/>
</dbReference>
<evidence type="ECO:0000256" key="5">
    <source>
        <dbReference type="PROSITE-ProRule" id="PRU01248"/>
    </source>
</evidence>
<protein>
    <recommendedName>
        <fullName evidence="10">Integrase</fullName>
    </recommendedName>
</protein>
<evidence type="ECO:0000313" key="8">
    <source>
        <dbReference type="EMBL" id="OQP67674.1"/>
    </source>
</evidence>
<dbReference type="RefSeq" id="WP_081161357.1">
    <property type="nucleotide sequence ID" value="NZ_LWBP01000014.1"/>
</dbReference>
<dbReference type="InterPro" id="IPR013762">
    <property type="entry name" value="Integrase-like_cat_sf"/>
</dbReference>
<dbReference type="GO" id="GO:0015074">
    <property type="term" value="P:DNA integration"/>
    <property type="evidence" value="ECO:0007669"/>
    <property type="project" value="UniProtKB-KW"/>
</dbReference>
<dbReference type="InterPro" id="IPR044068">
    <property type="entry name" value="CB"/>
</dbReference>
<name>A0A1V9GAU9_9BACT</name>
<feature type="domain" description="Tyr recombinase" evidence="6">
    <location>
        <begin position="100"/>
        <end position="279"/>
    </location>
</feature>
<dbReference type="Gene3D" id="1.10.443.10">
    <property type="entry name" value="Intergrase catalytic core"/>
    <property type="match status" value="1"/>
</dbReference>
<dbReference type="GO" id="GO:0003677">
    <property type="term" value="F:DNA binding"/>
    <property type="evidence" value="ECO:0007669"/>
    <property type="project" value="UniProtKB-UniRule"/>
</dbReference>
<dbReference type="AlphaFoldDB" id="A0A1V9GAU9"/>
<dbReference type="Gene3D" id="1.10.150.130">
    <property type="match status" value="1"/>
</dbReference>
<dbReference type="Pfam" id="PF02899">
    <property type="entry name" value="Phage_int_SAM_1"/>
    <property type="match status" value="1"/>
</dbReference>
<dbReference type="PANTHER" id="PTHR30349">
    <property type="entry name" value="PHAGE INTEGRASE-RELATED"/>
    <property type="match status" value="1"/>
</dbReference>
<dbReference type="PROSITE" id="PS51898">
    <property type="entry name" value="TYR_RECOMBINASE"/>
    <property type="match status" value="1"/>
</dbReference>
<reference evidence="9" key="1">
    <citation type="submission" date="2016-04" db="EMBL/GenBank/DDBJ databases">
        <authorList>
            <person name="Chen L."/>
            <person name="Zhuang W."/>
            <person name="Wang G."/>
        </authorList>
    </citation>
    <scope>NUCLEOTIDE SEQUENCE [LARGE SCALE GENOMIC DNA]</scope>
    <source>
        <strain evidence="9">208</strain>
    </source>
</reference>
<feature type="domain" description="Core-binding (CB)" evidence="7">
    <location>
        <begin position="1"/>
        <end position="78"/>
    </location>
</feature>
<dbReference type="OrthoDB" id="1407105at2"/>
<dbReference type="EMBL" id="LWBP01000014">
    <property type="protein sequence ID" value="OQP67674.1"/>
    <property type="molecule type" value="Genomic_DNA"/>
</dbReference>
<comment type="caution">
    <text evidence="8">The sequence shown here is derived from an EMBL/GenBank/DDBJ whole genome shotgun (WGS) entry which is preliminary data.</text>
</comment>
<evidence type="ECO:0000256" key="4">
    <source>
        <dbReference type="ARBA" id="ARBA00023172"/>
    </source>
</evidence>
<dbReference type="InterPro" id="IPR011010">
    <property type="entry name" value="DNA_brk_join_enz"/>
</dbReference>
<evidence type="ECO:0000259" key="7">
    <source>
        <dbReference type="PROSITE" id="PS51900"/>
    </source>
</evidence>
<organism evidence="8 9">
    <name type="scientific">Niastella populi</name>
    <dbReference type="NCBI Taxonomy" id="550983"/>
    <lineage>
        <taxon>Bacteria</taxon>
        <taxon>Pseudomonadati</taxon>
        <taxon>Bacteroidota</taxon>
        <taxon>Chitinophagia</taxon>
        <taxon>Chitinophagales</taxon>
        <taxon>Chitinophagaceae</taxon>
        <taxon>Niastella</taxon>
    </lineage>
</organism>
<evidence type="ECO:0000256" key="1">
    <source>
        <dbReference type="ARBA" id="ARBA00008857"/>
    </source>
</evidence>
<dbReference type="InterPro" id="IPR004107">
    <property type="entry name" value="Integrase_SAM-like_N"/>
</dbReference>
<evidence type="ECO:0000313" key="9">
    <source>
        <dbReference type="Proteomes" id="UP000192276"/>
    </source>
</evidence>
<keyword evidence="9" id="KW-1185">Reference proteome</keyword>
<dbReference type="CDD" id="cd00397">
    <property type="entry name" value="DNA_BRE_C"/>
    <property type="match status" value="1"/>
</dbReference>
<comment type="similarity">
    <text evidence="1">Belongs to the 'phage' integrase family.</text>
</comment>
<accession>A0A1V9GAU9</accession>
<keyword evidence="2" id="KW-0229">DNA integration</keyword>
<keyword evidence="4" id="KW-0233">DNA recombination</keyword>
<dbReference type="Proteomes" id="UP000192276">
    <property type="component" value="Unassembled WGS sequence"/>
</dbReference>
<dbReference type="Pfam" id="PF00589">
    <property type="entry name" value="Phage_integrase"/>
    <property type="match status" value="1"/>
</dbReference>
<evidence type="ECO:0000256" key="2">
    <source>
        <dbReference type="ARBA" id="ARBA00022908"/>
    </source>
</evidence>
<dbReference type="PROSITE" id="PS51900">
    <property type="entry name" value="CB"/>
    <property type="match status" value="1"/>
</dbReference>
<dbReference type="InterPro" id="IPR002104">
    <property type="entry name" value="Integrase_catalytic"/>
</dbReference>
<dbReference type="InterPro" id="IPR050090">
    <property type="entry name" value="Tyrosine_recombinase_XerCD"/>
</dbReference>
<dbReference type="PANTHER" id="PTHR30349:SF41">
    <property type="entry name" value="INTEGRASE_RECOMBINASE PROTEIN MJ0367-RELATED"/>
    <property type="match status" value="1"/>
</dbReference>
<gene>
    <name evidence="8" type="ORF">A4R26_32915</name>
</gene>
<evidence type="ECO:0000256" key="3">
    <source>
        <dbReference type="ARBA" id="ARBA00023125"/>
    </source>
</evidence>
<proteinExistence type="inferred from homology"/>
<dbReference type="InterPro" id="IPR010998">
    <property type="entry name" value="Integrase_recombinase_N"/>
</dbReference>
<sequence length="285" mass="33464">MTFTEYLQQKRYSEITVNRYTGYIERFLAWLNAENIDAALFTYNELLSFMGHCQRNGVTKRTAYGILCVIRHYCNYLIHEGKRTDNPAAGVFIRGLVRKLPANPLNMEDLEELYKQYSIQLNVDASKKIMFGLLVYQGVTVGELTRIERKDIRLKEGKIRISGTKTTNERTLDLNAIQVIDLQQYLDKNKWKEGKLFTEGRRKDISEKNINNRLQHMFSQLKQLNPKVINAKQIRSSVITHWLRKHHLRQVQYMAGHKYVSSTQRYQLNNLDDLKNELANHHPMA</sequence>
<dbReference type="GO" id="GO:0006310">
    <property type="term" value="P:DNA recombination"/>
    <property type="evidence" value="ECO:0007669"/>
    <property type="project" value="UniProtKB-KW"/>
</dbReference>
<dbReference type="STRING" id="550983.A4R26_32915"/>